<dbReference type="RefSeq" id="XP_041197558.1">
    <property type="nucleotide sequence ID" value="XM_041339366.1"/>
</dbReference>
<dbReference type="GeneID" id="64633382"/>
<reference evidence="1" key="1">
    <citation type="journal article" date="2020" name="New Phytol.">
        <title>Comparative genomics reveals dynamic genome evolution in host specialist ectomycorrhizal fungi.</title>
        <authorList>
            <person name="Lofgren L.A."/>
            <person name="Nguyen N.H."/>
            <person name="Vilgalys R."/>
            <person name="Ruytinx J."/>
            <person name="Liao H.L."/>
            <person name="Branco S."/>
            <person name="Kuo A."/>
            <person name="LaButti K."/>
            <person name="Lipzen A."/>
            <person name="Andreopoulos W."/>
            <person name="Pangilinan J."/>
            <person name="Riley R."/>
            <person name="Hundley H."/>
            <person name="Na H."/>
            <person name="Barry K."/>
            <person name="Grigoriev I.V."/>
            <person name="Stajich J.E."/>
            <person name="Kennedy P.G."/>
        </authorList>
    </citation>
    <scope>NUCLEOTIDE SEQUENCE</scope>
    <source>
        <strain evidence="1">MN1</strain>
    </source>
</reference>
<keyword evidence="2" id="KW-1185">Reference proteome</keyword>
<evidence type="ECO:0008006" key="3">
    <source>
        <dbReference type="Google" id="ProtNLM"/>
    </source>
</evidence>
<dbReference type="OrthoDB" id="3365698at2759"/>
<evidence type="ECO:0000313" key="2">
    <source>
        <dbReference type="Proteomes" id="UP000807769"/>
    </source>
</evidence>
<evidence type="ECO:0000313" key="1">
    <source>
        <dbReference type="EMBL" id="KAG1823498.1"/>
    </source>
</evidence>
<dbReference type="AlphaFoldDB" id="A0A9P7JHS5"/>
<name>A0A9P7JHS5_9AGAM</name>
<accession>A0A9P7JHS5</accession>
<protein>
    <recommendedName>
        <fullName evidence="3">F-box domain-containing protein</fullName>
    </recommendedName>
</protein>
<dbReference type="Proteomes" id="UP000807769">
    <property type="component" value="Unassembled WGS sequence"/>
</dbReference>
<sequence length="425" mass="47831">MTGPELLNDLLDEAETLSPILEPLSELTPTSFSYHCPTSYVPSDKVPTIRAVVTQRKSQLAALDDHIDLLNHALEKLQGIQARLKEKRAIVQESLAFHEALASPACYLLPPELLGEIFLRCLPHTNYITPTLDECPIVLTRVCRHWRAVALSTPRLWASLSISLLRADTTSGDEYRRWLEKARSVPLSIRVVHDMDLSDGKEPLSIQWLRPFLGQCSDLWWHGPPIQGLLDNSVQSLSRFQVTFHKANFLFSIPSPTPQLRSAVLQSLTYDLHSLRSIDLPWHQLLDLKIQFALVSSATFLQVIGLCTQVQRVSVSSICADTSSQTGLQSFPLIGTVNHSIHRLEVNVIRAGLGSLFEALTLPALEELVIRFCAPDRYPWPHKQFSAFITRSKCPLKWLTIHRNRGAESHLTEYLKLLPGLKMVV</sequence>
<proteinExistence type="predicted"/>
<dbReference type="Gene3D" id="1.20.1280.50">
    <property type="match status" value="1"/>
</dbReference>
<gene>
    <name evidence="1" type="ORF">BJ212DRAFT_1476379</name>
</gene>
<comment type="caution">
    <text evidence="1">The sequence shown here is derived from an EMBL/GenBank/DDBJ whole genome shotgun (WGS) entry which is preliminary data.</text>
</comment>
<organism evidence="1 2">
    <name type="scientific">Suillus subaureus</name>
    <dbReference type="NCBI Taxonomy" id="48587"/>
    <lineage>
        <taxon>Eukaryota</taxon>
        <taxon>Fungi</taxon>
        <taxon>Dikarya</taxon>
        <taxon>Basidiomycota</taxon>
        <taxon>Agaricomycotina</taxon>
        <taxon>Agaricomycetes</taxon>
        <taxon>Agaricomycetidae</taxon>
        <taxon>Boletales</taxon>
        <taxon>Suillineae</taxon>
        <taxon>Suillaceae</taxon>
        <taxon>Suillus</taxon>
    </lineage>
</organism>
<dbReference type="EMBL" id="JABBWG010000004">
    <property type="protein sequence ID" value="KAG1823498.1"/>
    <property type="molecule type" value="Genomic_DNA"/>
</dbReference>